<organism evidence="2 3">
    <name type="scientific">Nannocystis radixulma</name>
    <dbReference type="NCBI Taxonomy" id="2995305"/>
    <lineage>
        <taxon>Bacteria</taxon>
        <taxon>Pseudomonadati</taxon>
        <taxon>Myxococcota</taxon>
        <taxon>Polyangia</taxon>
        <taxon>Nannocystales</taxon>
        <taxon>Nannocystaceae</taxon>
        <taxon>Nannocystis</taxon>
    </lineage>
</organism>
<feature type="compositionally biased region" description="Basic and acidic residues" evidence="1">
    <location>
        <begin position="257"/>
        <end position="295"/>
    </location>
</feature>
<feature type="region of interest" description="Disordered" evidence="1">
    <location>
        <begin position="1250"/>
        <end position="1271"/>
    </location>
</feature>
<reference evidence="2 3" key="1">
    <citation type="submission" date="2022-11" db="EMBL/GenBank/DDBJ databases">
        <title>Minimal conservation of predation-associated metabolite biosynthetic gene clusters underscores biosynthetic potential of Myxococcota including descriptions for ten novel species: Archangium lansinium sp. nov., Myxococcus landrumus sp. nov., Nannocystis bai.</title>
        <authorList>
            <person name="Ahearne A."/>
            <person name="Stevens C."/>
            <person name="Dowd S."/>
        </authorList>
    </citation>
    <scope>NUCLEOTIDE SEQUENCE [LARGE SCALE GENOMIC DNA]</scope>
    <source>
        <strain evidence="2 3">NCELM</strain>
    </source>
</reference>
<dbReference type="EMBL" id="JAQNDN010000029">
    <property type="protein sequence ID" value="MDC0676064.1"/>
    <property type="molecule type" value="Genomic_DNA"/>
</dbReference>
<dbReference type="InterPro" id="IPR004155">
    <property type="entry name" value="PBS_lyase_HEAT"/>
</dbReference>
<dbReference type="Gene3D" id="1.25.10.10">
    <property type="entry name" value="Leucine-rich Repeat Variant"/>
    <property type="match status" value="1"/>
</dbReference>
<feature type="compositionally biased region" description="Low complexity" evidence="1">
    <location>
        <begin position="605"/>
        <end position="619"/>
    </location>
</feature>
<evidence type="ECO:0000256" key="1">
    <source>
        <dbReference type="SAM" id="MobiDB-lite"/>
    </source>
</evidence>
<dbReference type="SUPFAM" id="SSF48371">
    <property type="entry name" value="ARM repeat"/>
    <property type="match status" value="1"/>
</dbReference>
<protein>
    <recommendedName>
        <fullName evidence="4">HEAT repeat-containing protein</fullName>
    </recommendedName>
</protein>
<keyword evidence="3" id="KW-1185">Reference proteome</keyword>
<sequence length="1271" mass="131483">MSNQGDWSWSEEALYACPCGSLVAVRRWRWLDRQARPELVGTLRTGGPLVGACSRCRRPATGGGAWLEVDPDRGAASLVLSADRRGDLIAALQGHLADLKARPELAAPWLLQPEVAFVPVPPPWAEEAGEAAPELSPWPGPALGSRGQDSGRAGDGELSGLEARVDETGSKGHVPATRNGAVGETGRRRESSGPTAVEARRREGSGPVVAAGRRRESSGPGEVEAGRRGETVEAGRRSAGPGEIEAGRRGAGPGEIEAGRETVEARKREESRPVEAAEANRRREASGPSEADARKARLVRGANLPESLEDTFPGRRRTRAIEDELQETAHEATRRPAAVLEGPDAVGRRTLPDEGRRPSALEGPGGPVRPAAVLEGTGSNGQDAGGMSSGAGRRPAAVLEGPDVAGRRAGADDGARRPAAVLEGPGASGQDSGLMSSGAGRRADEGARRPAAVLEGPDVAGRRAGADDGARRPAAVLEGTGASGQDSGLMSSGAGRRADEGARRPAAVLEGAGSNGQDSGLMSSGAGRRADEGARRPAAVLEGAGSNGQDSGLMSSGAGRRAGLDEPAGRRPAAVLEGTGTNGQERRPAAVIEPAAEADGERSALRAAVARALSPSSPAQPGRPGNGEGAPRPAAVLPGQATEAGAADSSGAWSRRQVEAADAAARRGIEGAGDRVSEAAVTGTWPKRQVLESAADSGPNWPRRDEAEARSGRAASRAPTPPPVRLGADVQRAALASLGRDGGAVQVAVNVNEATARVWASAPVKVRPIHLRGLGYPLVGVRCVAEAGGESMVVDAVVDVGEPMTLDLFKQLTREFKIRLALPGGQTRELVAPELQRNAASCLESAQAQLGTGEFPPDAYRTARELLSGLNVAQRLEPARTPIAETLGETARESAAGAWTALERLDHGSRKDNLARLLEVDGLSVETYEKIRSAVLGAAIEFGLPAPARFWRRWLGSDQARDGGTFVQKLIAARTASIARGEDLTAEQTEAAWRGILDLCQHKNLTPPPELSKALGLGKVTTGRRASQPQIKAAAEVREAPPVQEARSQARLRELTGRLRGSDGDVRAVIGSLPELSENEVVSLLPALAELGSRVGPELLAGLRAPQRHVRQAAAILLGHLGERKAEGPLVAMLGDEPSAGWVDAARALGNLGPRVVGPLCNLLRSTPTGRKEVVGARVARALAELIKAEGAGPGGSGRVAVENLLEVGDPSVSSAARRALATLGAVRDDAEGDDAEASRRFSRLASDAIAPELDAAEDDEIDEVEVEVGD</sequence>
<dbReference type="Proteomes" id="UP001217838">
    <property type="component" value="Unassembled WGS sequence"/>
</dbReference>
<feature type="compositionally biased region" description="Basic and acidic residues" evidence="1">
    <location>
        <begin position="224"/>
        <end position="236"/>
    </location>
</feature>
<comment type="caution">
    <text evidence="2">The sequence shown here is derived from an EMBL/GenBank/DDBJ whole genome shotgun (WGS) entry which is preliminary data.</text>
</comment>
<dbReference type="RefSeq" id="WP_272011764.1">
    <property type="nucleotide sequence ID" value="NZ_JAQNDN010000029.1"/>
</dbReference>
<feature type="compositionally biased region" description="Basic and acidic residues" evidence="1">
    <location>
        <begin position="460"/>
        <end position="471"/>
    </location>
</feature>
<feature type="compositionally biased region" description="Low complexity" evidence="1">
    <location>
        <begin position="449"/>
        <end position="459"/>
    </location>
</feature>
<dbReference type="InterPro" id="IPR016024">
    <property type="entry name" value="ARM-type_fold"/>
</dbReference>
<feature type="compositionally biased region" description="Basic and acidic residues" evidence="1">
    <location>
        <begin position="405"/>
        <end position="416"/>
    </location>
</feature>
<evidence type="ECO:0008006" key="4">
    <source>
        <dbReference type="Google" id="ProtNLM"/>
    </source>
</evidence>
<evidence type="ECO:0000313" key="3">
    <source>
        <dbReference type="Proteomes" id="UP001217838"/>
    </source>
</evidence>
<accession>A0ABT5BR88</accession>
<feature type="compositionally biased region" description="Basic and acidic residues" evidence="1">
    <location>
        <begin position="702"/>
        <end position="711"/>
    </location>
</feature>
<feature type="compositionally biased region" description="Acidic residues" evidence="1">
    <location>
        <begin position="1255"/>
        <end position="1271"/>
    </location>
</feature>
<feature type="region of interest" description="Disordered" evidence="1">
    <location>
        <begin position="664"/>
        <end position="725"/>
    </location>
</feature>
<dbReference type="InterPro" id="IPR011989">
    <property type="entry name" value="ARM-like"/>
</dbReference>
<feature type="compositionally biased region" description="Basic and acidic residues" evidence="1">
    <location>
        <begin position="664"/>
        <end position="677"/>
    </location>
</feature>
<proteinExistence type="predicted"/>
<evidence type="ECO:0000313" key="2">
    <source>
        <dbReference type="EMBL" id="MDC0676064.1"/>
    </source>
</evidence>
<gene>
    <name evidence="2" type="ORF">POL58_50500</name>
</gene>
<feature type="compositionally biased region" description="Basic and acidic residues" evidence="1">
    <location>
        <begin position="319"/>
        <end position="334"/>
    </location>
</feature>
<feature type="compositionally biased region" description="Basic and acidic residues" evidence="1">
    <location>
        <begin position="346"/>
        <end position="359"/>
    </location>
</feature>
<feature type="region of interest" description="Disordered" evidence="1">
    <location>
        <begin position="126"/>
        <end position="636"/>
    </location>
</feature>
<dbReference type="SMART" id="SM00567">
    <property type="entry name" value="EZ_HEAT"/>
    <property type="match status" value="2"/>
</dbReference>
<name>A0ABT5BR88_9BACT</name>